<organism evidence="2 3">
    <name type="scientific">Desulfomicrobium macestii</name>
    <dbReference type="NCBI Taxonomy" id="90731"/>
    <lineage>
        <taxon>Bacteria</taxon>
        <taxon>Pseudomonadati</taxon>
        <taxon>Thermodesulfobacteriota</taxon>
        <taxon>Desulfovibrionia</taxon>
        <taxon>Desulfovibrionales</taxon>
        <taxon>Desulfomicrobiaceae</taxon>
        <taxon>Desulfomicrobium</taxon>
    </lineage>
</organism>
<name>A0ABR9H6V8_9BACT</name>
<protein>
    <submittedName>
        <fullName evidence="2">Uncharacterized protein</fullName>
    </submittedName>
</protein>
<evidence type="ECO:0000256" key="1">
    <source>
        <dbReference type="SAM" id="MobiDB-lite"/>
    </source>
</evidence>
<keyword evidence="3" id="KW-1185">Reference proteome</keyword>
<accession>A0ABR9H6V8</accession>
<evidence type="ECO:0000313" key="2">
    <source>
        <dbReference type="EMBL" id="MBE1426445.1"/>
    </source>
</evidence>
<evidence type="ECO:0000313" key="3">
    <source>
        <dbReference type="Proteomes" id="UP000639010"/>
    </source>
</evidence>
<feature type="region of interest" description="Disordered" evidence="1">
    <location>
        <begin position="1"/>
        <end position="44"/>
    </location>
</feature>
<reference evidence="2 3" key="1">
    <citation type="submission" date="2020-10" db="EMBL/GenBank/DDBJ databases">
        <title>Genomic Encyclopedia of Type Strains, Phase IV (KMG-IV): sequencing the most valuable type-strain genomes for metagenomic binning, comparative biology and taxonomic classification.</title>
        <authorList>
            <person name="Goeker M."/>
        </authorList>
    </citation>
    <scope>NUCLEOTIDE SEQUENCE [LARGE SCALE GENOMIC DNA]</scope>
    <source>
        <strain evidence="2 3">DSM 4194</strain>
    </source>
</reference>
<dbReference type="Proteomes" id="UP000639010">
    <property type="component" value="Unassembled WGS sequence"/>
</dbReference>
<proteinExistence type="predicted"/>
<gene>
    <name evidence="2" type="ORF">H4684_003110</name>
</gene>
<dbReference type="RefSeq" id="WP_264080960.1">
    <property type="nucleotide sequence ID" value="NZ_JADBGG010000026.1"/>
</dbReference>
<comment type="caution">
    <text evidence="2">The sequence shown here is derived from an EMBL/GenBank/DDBJ whole genome shotgun (WGS) entry which is preliminary data.</text>
</comment>
<sequence>MRKSVLLAQGAGLDGNGRNGLSGRDGPRDGDDAMASTLAWRKHA</sequence>
<dbReference type="EMBL" id="JADBGG010000026">
    <property type="protein sequence ID" value="MBE1426445.1"/>
    <property type="molecule type" value="Genomic_DNA"/>
</dbReference>